<evidence type="ECO:0000313" key="2">
    <source>
        <dbReference type="EMBL" id="KAF7844159.1"/>
    </source>
</evidence>
<dbReference type="Proteomes" id="UP000634136">
    <property type="component" value="Unassembled WGS sequence"/>
</dbReference>
<feature type="region of interest" description="Disordered" evidence="1">
    <location>
        <begin position="1"/>
        <end position="34"/>
    </location>
</feature>
<keyword evidence="3" id="KW-1185">Reference proteome</keyword>
<gene>
    <name evidence="2" type="ORF">G2W53_001064</name>
</gene>
<protein>
    <submittedName>
        <fullName evidence="2">Uncharacterized protein</fullName>
    </submittedName>
</protein>
<dbReference type="AlphaFoldDB" id="A0A834XGX6"/>
<comment type="caution">
    <text evidence="2">The sequence shown here is derived from an EMBL/GenBank/DDBJ whole genome shotgun (WGS) entry which is preliminary data.</text>
</comment>
<sequence>MEVAGTPKGDGGRDRATICGIPGDRGRPTSHGAS</sequence>
<dbReference type="EMBL" id="JAAIUW010000001">
    <property type="protein sequence ID" value="KAF7844159.1"/>
    <property type="molecule type" value="Genomic_DNA"/>
</dbReference>
<accession>A0A834XGX6</accession>
<organism evidence="2 3">
    <name type="scientific">Senna tora</name>
    <dbReference type="NCBI Taxonomy" id="362788"/>
    <lineage>
        <taxon>Eukaryota</taxon>
        <taxon>Viridiplantae</taxon>
        <taxon>Streptophyta</taxon>
        <taxon>Embryophyta</taxon>
        <taxon>Tracheophyta</taxon>
        <taxon>Spermatophyta</taxon>
        <taxon>Magnoliopsida</taxon>
        <taxon>eudicotyledons</taxon>
        <taxon>Gunneridae</taxon>
        <taxon>Pentapetalae</taxon>
        <taxon>rosids</taxon>
        <taxon>fabids</taxon>
        <taxon>Fabales</taxon>
        <taxon>Fabaceae</taxon>
        <taxon>Caesalpinioideae</taxon>
        <taxon>Cassia clade</taxon>
        <taxon>Senna</taxon>
    </lineage>
</organism>
<evidence type="ECO:0000256" key="1">
    <source>
        <dbReference type="SAM" id="MobiDB-lite"/>
    </source>
</evidence>
<reference evidence="2" key="1">
    <citation type="submission" date="2020-09" db="EMBL/GenBank/DDBJ databases">
        <title>Genome-Enabled Discovery of Anthraquinone Biosynthesis in Senna tora.</title>
        <authorList>
            <person name="Kang S.-H."/>
            <person name="Pandey R.P."/>
            <person name="Lee C.-M."/>
            <person name="Sim J.-S."/>
            <person name="Jeong J.-T."/>
            <person name="Choi B.-S."/>
            <person name="Jung M."/>
            <person name="Ginzburg D."/>
            <person name="Zhao K."/>
            <person name="Won S.Y."/>
            <person name="Oh T.-J."/>
            <person name="Yu Y."/>
            <person name="Kim N.-H."/>
            <person name="Lee O.R."/>
            <person name="Lee T.-H."/>
            <person name="Bashyal P."/>
            <person name="Kim T.-S."/>
            <person name="Lee W.-H."/>
            <person name="Kawkins C."/>
            <person name="Kim C.-K."/>
            <person name="Kim J.S."/>
            <person name="Ahn B.O."/>
            <person name="Rhee S.Y."/>
            <person name="Sohng J.K."/>
        </authorList>
    </citation>
    <scope>NUCLEOTIDE SEQUENCE</scope>
    <source>
        <tissue evidence="2">Leaf</tissue>
    </source>
</reference>
<name>A0A834XGX6_9FABA</name>
<proteinExistence type="predicted"/>
<evidence type="ECO:0000313" key="3">
    <source>
        <dbReference type="Proteomes" id="UP000634136"/>
    </source>
</evidence>